<dbReference type="EMBL" id="JACHLP010000003">
    <property type="protein sequence ID" value="MBB4843012.1"/>
    <property type="molecule type" value="Genomic_DNA"/>
</dbReference>
<keyword evidence="8" id="KW-1185">Reference proteome</keyword>
<evidence type="ECO:0000256" key="3">
    <source>
        <dbReference type="ARBA" id="ARBA00022737"/>
    </source>
</evidence>
<name>A0A840L8L7_9BURK</name>
<evidence type="ECO:0000313" key="7">
    <source>
        <dbReference type="EMBL" id="MBB4843012.1"/>
    </source>
</evidence>
<dbReference type="InterPro" id="IPR051476">
    <property type="entry name" value="Bac_ResReg_Asp_Phosphatase"/>
</dbReference>
<proteinExistence type="inferred from homology"/>
<evidence type="ECO:0000256" key="6">
    <source>
        <dbReference type="PROSITE-ProRule" id="PRU00339"/>
    </source>
</evidence>
<comment type="subcellular location">
    <subcellularLocation>
        <location evidence="1">Cytoplasm</location>
    </subcellularLocation>
</comment>
<reference evidence="7 8" key="1">
    <citation type="submission" date="2020-08" db="EMBL/GenBank/DDBJ databases">
        <title>Functional genomics of gut bacteria from endangered species of beetles.</title>
        <authorList>
            <person name="Carlos-Shanley C."/>
        </authorList>
    </citation>
    <scope>NUCLEOTIDE SEQUENCE [LARGE SCALE GENOMIC DNA]</scope>
    <source>
        <strain evidence="7 8">S00239</strain>
    </source>
</reference>
<gene>
    <name evidence="7" type="ORF">HNP55_001531</name>
</gene>
<dbReference type="PANTHER" id="PTHR46630">
    <property type="entry name" value="TETRATRICOPEPTIDE REPEAT PROTEIN 29"/>
    <property type="match status" value="1"/>
</dbReference>
<evidence type="ECO:0000256" key="4">
    <source>
        <dbReference type="ARBA" id="ARBA00022803"/>
    </source>
</evidence>
<evidence type="ECO:0000256" key="2">
    <source>
        <dbReference type="ARBA" id="ARBA00022490"/>
    </source>
</evidence>
<evidence type="ECO:0000313" key="8">
    <source>
        <dbReference type="Proteomes" id="UP000562027"/>
    </source>
</evidence>
<keyword evidence="4 6" id="KW-0802">TPR repeat</keyword>
<keyword evidence="3" id="KW-0677">Repeat</keyword>
<evidence type="ECO:0000256" key="5">
    <source>
        <dbReference type="ARBA" id="ARBA00038253"/>
    </source>
</evidence>
<evidence type="ECO:0000256" key="1">
    <source>
        <dbReference type="ARBA" id="ARBA00004496"/>
    </source>
</evidence>
<comment type="caution">
    <text evidence="7">The sequence shown here is derived from an EMBL/GenBank/DDBJ whole genome shotgun (WGS) entry which is preliminary data.</text>
</comment>
<dbReference type="InterPro" id="IPR011990">
    <property type="entry name" value="TPR-like_helical_dom_sf"/>
</dbReference>
<dbReference type="PROSITE" id="PS50005">
    <property type="entry name" value="TPR"/>
    <property type="match status" value="1"/>
</dbReference>
<protein>
    <submittedName>
        <fullName evidence="7">Tetratricopeptide (TPR) repeat protein</fullName>
    </submittedName>
</protein>
<comment type="similarity">
    <text evidence="5">Belongs to the Rap family.</text>
</comment>
<keyword evidence="2" id="KW-0963">Cytoplasm</keyword>
<dbReference type="RefSeq" id="WP_184297908.1">
    <property type="nucleotide sequence ID" value="NZ_JACHLP010000003.1"/>
</dbReference>
<dbReference type="Gene3D" id="1.25.40.10">
    <property type="entry name" value="Tetratricopeptide repeat domain"/>
    <property type="match status" value="2"/>
</dbReference>
<dbReference type="SUPFAM" id="SSF48452">
    <property type="entry name" value="TPR-like"/>
    <property type="match status" value="1"/>
</dbReference>
<dbReference type="GO" id="GO:0005737">
    <property type="term" value="C:cytoplasm"/>
    <property type="evidence" value="ECO:0007669"/>
    <property type="project" value="UniProtKB-SubCell"/>
</dbReference>
<dbReference type="AlphaFoldDB" id="A0A840L8L7"/>
<dbReference type="Proteomes" id="UP000562027">
    <property type="component" value="Unassembled WGS sequence"/>
</dbReference>
<sequence>MNFLAASDAGAALLRRLNHLAERHPQIALQCLQTLEQRCRAAGNLPAALDALYARFYLLEHRGRALDLQHALRAALLESAGLALQAARIHEALGRLAYQQGEYAEAAERWAQAITLSQQTGDVWLSVAARIGKGQIHYAMGAWAQGRELHREAATLLGPLQDSYLAAKLALNIGVGYFETQQHDDAERYFSHGLAAARSGKHREYEAEAHWHLARAALVRGRLDWATTDCRIALNIAGKLGHSWLESVASQTWTEIALARGDVAGAILSSQHSLALARRIHSRPQEGQAHLQLARMLERQGDLAAALSHLWQHLALRNELDRLGSSALPQRLGEAQAIAG</sequence>
<dbReference type="SMART" id="SM00028">
    <property type="entry name" value="TPR"/>
    <property type="match status" value="5"/>
</dbReference>
<organism evidence="7 8">
    <name type="scientific">Roseateles oligotrophus</name>
    <dbReference type="NCBI Taxonomy" id="1769250"/>
    <lineage>
        <taxon>Bacteria</taxon>
        <taxon>Pseudomonadati</taxon>
        <taxon>Pseudomonadota</taxon>
        <taxon>Betaproteobacteria</taxon>
        <taxon>Burkholderiales</taxon>
        <taxon>Sphaerotilaceae</taxon>
        <taxon>Roseateles</taxon>
    </lineage>
</organism>
<dbReference type="InterPro" id="IPR019734">
    <property type="entry name" value="TPR_rpt"/>
</dbReference>
<accession>A0A840L8L7</accession>
<feature type="repeat" description="TPR" evidence="6">
    <location>
        <begin position="87"/>
        <end position="120"/>
    </location>
</feature>
<dbReference type="PANTHER" id="PTHR46630:SF1">
    <property type="entry name" value="TETRATRICOPEPTIDE REPEAT PROTEIN 29"/>
    <property type="match status" value="1"/>
</dbReference>